<gene>
    <name evidence="4" type="ORF">Ga0074812_106280</name>
</gene>
<evidence type="ECO:0000313" key="5">
    <source>
        <dbReference type="Proteomes" id="UP000198802"/>
    </source>
</evidence>
<dbReference type="PANTHER" id="PTHR43000">
    <property type="entry name" value="DTDP-D-GLUCOSE 4,6-DEHYDRATASE-RELATED"/>
    <property type="match status" value="1"/>
</dbReference>
<protein>
    <submittedName>
        <fullName evidence="4">Nucleoside-diphosphate-sugar epimerase</fullName>
    </submittedName>
</protein>
<feature type="domain" description="NAD-dependent epimerase/dehydratase" evidence="3">
    <location>
        <begin position="187"/>
        <end position="271"/>
    </location>
</feature>
<feature type="compositionally biased region" description="Gly residues" evidence="2">
    <location>
        <begin position="132"/>
        <end position="160"/>
    </location>
</feature>
<accession>A0A0S4QLB2</accession>
<feature type="region of interest" description="Disordered" evidence="2">
    <location>
        <begin position="343"/>
        <end position="365"/>
    </location>
</feature>
<comment type="similarity">
    <text evidence="1">Belongs to the NAD(P)-dependent epimerase/dehydratase family.</text>
</comment>
<evidence type="ECO:0000256" key="2">
    <source>
        <dbReference type="SAM" id="MobiDB-lite"/>
    </source>
</evidence>
<name>A0A0S4QLB2_9ACTN</name>
<feature type="compositionally biased region" description="Basic and acidic residues" evidence="2">
    <location>
        <begin position="343"/>
        <end position="354"/>
    </location>
</feature>
<dbReference type="AlphaFoldDB" id="A0A0S4QLB2"/>
<dbReference type="InterPro" id="IPR001509">
    <property type="entry name" value="Epimerase_deHydtase"/>
</dbReference>
<keyword evidence="5" id="KW-1185">Reference proteome</keyword>
<evidence type="ECO:0000256" key="1">
    <source>
        <dbReference type="ARBA" id="ARBA00007637"/>
    </source>
</evidence>
<feature type="region of interest" description="Disordered" evidence="2">
    <location>
        <begin position="129"/>
        <end position="160"/>
    </location>
</feature>
<organism evidence="4 5">
    <name type="scientific">Parafrankia irregularis</name>
    <dbReference type="NCBI Taxonomy" id="795642"/>
    <lineage>
        <taxon>Bacteria</taxon>
        <taxon>Bacillati</taxon>
        <taxon>Actinomycetota</taxon>
        <taxon>Actinomycetes</taxon>
        <taxon>Frankiales</taxon>
        <taxon>Frankiaceae</taxon>
        <taxon>Parafrankia</taxon>
    </lineage>
</organism>
<dbReference type="Pfam" id="PF01370">
    <property type="entry name" value="Epimerase"/>
    <property type="match status" value="2"/>
</dbReference>
<evidence type="ECO:0000259" key="3">
    <source>
        <dbReference type="Pfam" id="PF01370"/>
    </source>
</evidence>
<proteinExistence type="inferred from homology"/>
<feature type="domain" description="NAD-dependent epimerase/dehydratase" evidence="3">
    <location>
        <begin position="7"/>
        <end position="124"/>
    </location>
</feature>
<dbReference type="Proteomes" id="UP000198802">
    <property type="component" value="Unassembled WGS sequence"/>
</dbReference>
<dbReference type="InterPro" id="IPR036291">
    <property type="entry name" value="NAD(P)-bd_dom_sf"/>
</dbReference>
<dbReference type="RefSeq" id="WP_091275433.1">
    <property type="nucleotide sequence ID" value="NZ_FAOZ01000006.1"/>
</dbReference>
<dbReference type="Gene3D" id="3.40.50.720">
    <property type="entry name" value="NAD(P)-binding Rossmann-like Domain"/>
    <property type="match status" value="1"/>
</dbReference>
<sequence>MRTGSTILVTGVTGQVARPLAAALAREHTVYGAARFRDSGIRDVLTAAGVRCVPVNLVTAGRDGLAALPEQVDHVLHFGVVKSNRWGVDLDGNVGGTLALMERYAAARSFLHCSSGAVYADAGDAQSARSAGGNGPAGAGGGGPAEAGARAGDGGPAEAGGCGPAGAVRPLAEGDRLGDSHHVLPFLATYSVCKIAAEGAARYGATRFGLPTTIARLNMPYGPFGGLPLYHLDMIAAGMPVTVHPDGPSRYQLIHDDDIVAMVPALLAAADVPATVVNWAGDEAVSVEEWCAELAALTGLTPVIEQSPENLRGVVLDLTTMHILAGHARVDWREGLRRSVAARRPDLLRPEHQPSARPGPGPAPV</sequence>
<evidence type="ECO:0000313" key="4">
    <source>
        <dbReference type="EMBL" id="CUU56025.1"/>
    </source>
</evidence>
<dbReference type="SUPFAM" id="SSF51735">
    <property type="entry name" value="NAD(P)-binding Rossmann-fold domains"/>
    <property type="match status" value="1"/>
</dbReference>
<dbReference type="EMBL" id="FAOZ01000006">
    <property type="protein sequence ID" value="CUU56025.1"/>
    <property type="molecule type" value="Genomic_DNA"/>
</dbReference>
<reference evidence="5" key="1">
    <citation type="submission" date="2015-11" db="EMBL/GenBank/DDBJ databases">
        <authorList>
            <person name="Varghese N."/>
        </authorList>
    </citation>
    <scope>NUCLEOTIDE SEQUENCE [LARGE SCALE GENOMIC DNA]</scope>
    <source>
        <strain evidence="5">DSM 45899</strain>
    </source>
</reference>